<proteinExistence type="predicted"/>
<protein>
    <submittedName>
        <fullName evidence="1">Uncharacterized protein</fullName>
    </submittedName>
</protein>
<accession>A0A315VGP9</accession>
<dbReference type="Proteomes" id="UP000250572">
    <property type="component" value="Unassembled WGS sequence"/>
</dbReference>
<organism evidence="1 2">
    <name type="scientific">Gambusia affinis</name>
    <name type="common">Western mosquitofish</name>
    <name type="synonym">Heterandria affinis</name>
    <dbReference type="NCBI Taxonomy" id="33528"/>
    <lineage>
        <taxon>Eukaryota</taxon>
        <taxon>Metazoa</taxon>
        <taxon>Chordata</taxon>
        <taxon>Craniata</taxon>
        <taxon>Vertebrata</taxon>
        <taxon>Euteleostomi</taxon>
        <taxon>Actinopterygii</taxon>
        <taxon>Neopterygii</taxon>
        <taxon>Teleostei</taxon>
        <taxon>Neoteleostei</taxon>
        <taxon>Acanthomorphata</taxon>
        <taxon>Ovalentaria</taxon>
        <taxon>Atherinomorphae</taxon>
        <taxon>Cyprinodontiformes</taxon>
        <taxon>Poeciliidae</taxon>
        <taxon>Poeciliinae</taxon>
        <taxon>Gambusia</taxon>
    </lineage>
</organism>
<dbReference type="AlphaFoldDB" id="A0A315VGP9"/>
<gene>
    <name evidence="1" type="ORF">CCH79_00020193</name>
</gene>
<keyword evidence="2" id="KW-1185">Reference proteome</keyword>
<evidence type="ECO:0000313" key="2">
    <source>
        <dbReference type="Proteomes" id="UP000250572"/>
    </source>
</evidence>
<sequence>MWLSREEVKARLPQRFLKLSPNVRIILGRTHVSLEAVLSERLCGSRWRCALTGLLGAAGLHLSAASLTETSPRSADWSRPPSRGTERLHVGAKLSVPPCRHPDQFGQSGETRAVARLQTVVERAMARVPHLYAILLCSGKFPK</sequence>
<comment type="caution">
    <text evidence="1">The sequence shown here is derived from an EMBL/GenBank/DDBJ whole genome shotgun (WGS) entry which is preliminary data.</text>
</comment>
<evidence type="ECO:0000313" key="1">
    <source>
        <dbReference type="EMBL" id="PWA18300.1"/>
    </source>
</evidence>
<reference evidence="1 2" key="1">
    <citation type="journal article" date="2018" name="G3 (Bethesda)">
        <title>A High-Quality Reference Genome for the Invasive Mosquitofish Gambusia affinis Using a Chicago Library.</title>
        <authorList>
            <person name="Hoffberg S.L."/>
            <person name="Troendle N.J."/>
            <person name="Glenn T.C."/>
            <person name="Mahmud O."/>
            <person name="Louha S."/>
            <person name="Chalopin D."/>
            <person name="Bennetzen J.L."/>
            <person name="Mauricio R."/>
        </authorList>
    </citation>
    <scope>NUCLEOTIDE SEQUENCE [LARGE SCALE GENOMIC DNA]</scope>
    <source>
        <strain evidence="1">NE01/NJP1002.9</strain>
        <tissue evidence="1">Muscle</tissue>
    </source>
</reference>
<dbReference type="EMBL" id="NHOQ01002318">
    <property type="protein sequence ID" value="PWA18300.1"/>
    <property type="molecule type" value="Genomic_DNA"/>
</dbReference>
<name>A0A315VGP9_GAMAF</name>